<name>A0A2P2DDV7_9LEPT</name>
<gene>
    <name evidence="2" type="ORF">LPTSP2_20780</name>
</gene>
<protein>
    <submittedName>
        <fullName evidence="2">Lipoprotein</fullName>
    </submittedName>
</protein>
<proteinExistence type="predicted"/>
<evidence type="ECO:0000313" key="3">
    <source>
        <dbReference type="Proteomes" id="UP000245206"/>
    </source>
</evidence>
<dbReference type="EMBL" id="BFAZ01000009">
    <property type="protein sequence ID" value="GBF42788.1"/>
    <property type="molecule type" value="Genomic_DNA"/>
</dbReference>
<dbReference type="RefSeq" id="WP_108959830.1">
    <property type="nucleotide sequence ID" value="NZ_BFAZ01000009.1"/>
</dbReference>
<dbReference type="AlphaFoldDB" id="A0A2P2DDV7"/>
<keyword evidence="2" id="KW-0449">Lipoprotein</keyword>
<organism evidence="2 3">
    <name type="scientific">Leptospira ellinghausenii</name>
    <dbReference type="NCBI Taxonomy" id="1917822"/>
    <lineage>
        <taxon>Bacteria</taxon>
        <taxon>Pseudomonadati</taxon>
        <taxon>Spirochaetota</taxon>
        <taxon>Spirochaetia</taxon>
        <taxon>Leptospirales</taxon>
        <taxon>Leptospiraceae</taxon>
        <taxon>Leptospira</taxon>
    </lineage>
</organism>
<reference evidence="3" key="1">
    <citation type="journal article" date="2019" name="Microbiol. Immunol.">
        <title>Molecular and phenotypic characterization of Leptospira johnsonii sp. nov., Leptospira ellinghausenii sp. nov. and Leptospira ryugenii sp. nov. isolated from soil and water in Japan.</title>
        <authorList>
            <person name="Masuzawa T."/>
            <person name="Saito M."/>
            <person name="Nakao R."/>
            <person name="Nikaido Y."/>
            <person name="Matsumoto M."/>
            <person name="Ogawa M."/>
            <person name="Yokoyama M."/>
            <person name="Hidaka Y."/>
            <person name="Tomita J."/>
            <person name="Sakakibara K."/>
            <person name="Suzuki K."/>
            <person name="Yasuda S."/>
            <person name="Sato H."/>
            <person name="Yamaguchi M."/>
            <person name="Yoshida S.I."/>
            <person name="Koizumi N."/>
            <person name="Kawamura Y."/>
        </authorList>
    </citation>
    <scope>NUCLEOTIDE SEQUENCE [LARGE SCALE GENOMIC DNA]</scope>
    <source>
        <strain evidence="3">E18</strain>
    </source>
</reference>
<dbReference type="Proteomes" id="UP000245206">
    <property type="component" value="Unassembled WGS sequence"/>
</dbReference>
<evidence type="ECO:0000256" key="1">
    <source>
        <dbReference type="SAM" id="SignalP"/>
    </source>
</evidence>
<keyword evidence="3" id="KW-1185">Reference proteome</keyword>
<keyword evidence="1" id="KW-0732">Signal</keyword>
<evidence type="ECO:0000313" key="2">
    <source>
        <dbReference type="EMBL" id="GBF42788.1"/>
    </source>
</evidence>
<feature type="signal peptide" evidence="1">
    <location>
        <begin position="1"/>
        <end position="18"/>
    </location>
</feature>
<dbReference type="OrthoDB" id="331592at2"/>
<comment type="caution">
    <text evidence="2">The sequence shown here is derived from an EMBL/GenBank/DDBJ whole genome shotgun (WGS) entry which is preliminary data.</text>
</comment>
<sequence>MKKSLLFLIAAVAFVANCSSTTKTMPGLHTESVSLAPADYTISGETTGKSCGGNFLIFPYGMNDKYGSVSTVFAPGFVERQAVYDAISKVENANYLVNPKFEYESTYYIIGQSVCVTVKAKAVTLKTGPVK</sequence>
<feature type="chain" id="PRO_5015182269" evidence="1">
    <location>
        <begin position="19"/>
        <end position="131"/>
    </location>
</feature>
<accession>A0A2P2DDV7</accession>